<evidence type="ECO:0000256" key="1">
    <source>
        <dbReference type="ARBA" id="ARBA00022658"/>
    </source>
</evidence>
<dbReference type="InterPro" id="IPR000408">
    <property type="entry name" value="Reg_chr_condens"/>
</dbReference>
<feature type="repeat" description="RCC1" evidence="3">
    <location>
        <begin position="483"/>
        <end position="536"/>
    </location>
</feature>
<dbReference type="PANTHER" id="PTHR45982:SF1">
    <property type="entry name" value="REGULATOR OF CHROMOSOME CONDENSATION"/>
    <property type="match status" value="1"/>
</dbReference>
<dbReference type="PROSITE" id="PS50012">
    <property type="entry name" value="RCC1_3"/>
    <property type="match status" value="7"/>
</dbReference>
<dbReference type="InterPro" id="IPR051553">
    <property type="entry name" value="Ran_GTPase-activating"/>
</dbReference>
<dbReference type="PROSITE" id="PS00626">
    <property type="entry name" value="RCC1_2"/>
    <property type="match status" value="4"/>
</dbReference>
<feature type="compositionally biased region" description="Basic and acidic residues" evidence="4">
    <location>
        <begin position="28"/>
        <end position="38"/>
    </location>
</feature>
<protein>
    <recommendedName>
        <fullName evidence="5">RCC1-like domain-containing protein</fullName>
    </recommendedName>
</protein>
<comment type="caution">
    <text evidence="6">The sequence shown here is derived from an EMBL/GenBank/DDBJ whole genome shotgun (WGS) entry which is preliminary data.</text>
</comment>
<dbReference type="Pfam" id="PF25390">
    <property type="entry name" value="WD40_RLD"/>
    <property type="match status" value="1"/>
</dbReference>
<dbReference type="PANTHER" id="PTHR45982">
    <property type="entry name" value="REGULATOR OF CHROMOSOME CONDENSATION"/>
    <property type="match status" value="1"/>
</dbReference>
<gene>
    <name evidence="6" type="ORF">JTE90_025082</name>
</gene>
<dbReference type="InterPro" id="IPR058923">
    <property type="entry name" value="RCC1-like_dom"/>
</dbReference>
<feature type="repeat" description="RCC1" evidence="3">
    <location>
        <begin position="309"/>
        <end position="372"/>
    </location>
</feature>
<dbReference type="PROSITE" id="PS00625">
    <property type="entry name" value="RCC1_1"/>
    <property type="match status" value="1"/>
</dbReference>
<dbReference type="InterPro" id="IPR009091">
    <property type="entry name" value="RCC1/BLIP-II"/>
</dbReference>
<feature type="domain" description="RCC1-like" evidence="5">
    <location>
        <begin position="154"/>
        <end position="532"/>
    </location>
</feature>
<feature type="repeat" description="RCC1" evidence="3">
    <location>
        <begin position="203"/>
        <end position="255"/>
    </location>
</feature>
<keyword evidence="7" id="KW-1185">Reference proteome</keyword>
<keyword evidence="2" id="KW-0677">Repeat</keyword>
<dbReference type="Proteomes" id="UP000827092">
    <property type="component" value="Unassembled WGS sequence"/>
</dbReference>
<feature type="compositionally biased region" description="Low complexity" evidence="4">
    <location>
        <begin position="67"/>
        <end position="79"/>
    </location>
</feature>
<accession>A0AAV6U818</accession>
<dbReference type="GO" id="GO:0005085">
    <property type="term" value="F:guanyl-nucleotide exchange factor activity"/>
    <property type="evidence" value="ECO:0007669"/>
    <property type="project" value="TreeGrafter"/>
</dbReference>
<dbReference type="EMBL" id="JAFNEN010000605">
    <property type="protein sequence ID" value="KAG8179750.1"/>
    <property type="molecule type" value="Genomic_DNA"/>
</dbReference>
<keyword evidence="1" id="KW-0344">Guanine-nucleotide releasing factor</keyword>
<feature type="repeat" description="RCC1" evidence="3">
    <location>
        <begin position="374"/>
        <end position="429"/>
    </location>
</feature>
<evidence type="ECO:0000313" key="6">
    <source>
        <dbReference type="EMBL" id="KAG8179750.1"/>
    </source>
</evidence>
<evidence type="ECO:0000256" key="2">
    <source>
        <dbReference type="ARBA" id="ARBA00022737"/>
    </source>
</evidence>
<feature type="region of interest" description="Disordered" evidence="4">
    <location>
        <begin position="1"/>
        <end position="127"/>
    </location>
</feature>
<evidence type="ECO:0000256" key="3">
    <source>
        <dbReference type="PROSITE-ProRule" id="PRU00235"/>
    </source>
</evidence>
<evidence type="ECO:0000256" key="4">
    <source>
        <dbReference type="SAM" id="MobiDB-lite"/>
    </source>
</evidence>
<dbReference type="PRINTS" id="PR00633">
    <property type="entry name" value="RCCNDNSATION"/>
</dbReference>
<dbReference type="SUPFAM" id="SSF50985">
    <property type="entry name" value="RCC1/BLIP-II"/>
    <property type="match status" value="1"/>
</dbReference>
<organism evidence="6 7">
    <name type="scientific">Oedothorax gibbosus</name>
    <dbReference type="NCBI Taxonomy" id="931172"/>
    <lineage>
        <taxon>Eukaryota</taxon>
        <taxon>Metazoa</taxon>
        <taxon>Ecdysozoa</taxon>
        <taxon>Arthropoda</taxon>
        <taxon>Chelicerata</taxon>
        <taxon>Arachnida</taxon>
        <taxon>Araneae</taxon>
        <taxon>Araneomorphae</taxon>
        <taxon>Entelegynae</taxon>
        <taxon>Araneoidea</taxon>
        <taxon>Linyphiidae</taxon>
        <taxon>Erigoninae</taxon>
        <taxon>Oedothorax</taxon>
    </lineage>
</organism>
<feature type="repeat" description="RCC1" evidence="3">
    <location>
        <begin position="153"/>
        <end position="202"/>
    </location>
</feature>
<evidence type="ECO:0000259" key="5">
    <source>
        <dbReference type="Pfam" id="PF25390"/>
    </source>
</evidence>
<feature type="repeat" description="RCC1" evidence="3">
    <location>
        <begin position="430"/>
        <end position="482"/>
    </location>
</feature>
<dbReference type="GO" id="GO:0005737">
    <property type="term" value="C:cytoplasm"/>
    <property type="evidence" value="ECO:0007669"/>
    <property type="project" value="TreeGrafter"/>
</dbReference>
<evidence type="ECO:0000313" key="7">
    <source>
        <dbReference type="Proteomes" id="UP000827092"/>
    </source>
</evidence>
<dbReference type="Gene3D" id="2.130.10.30">
    <property type="entry name" value="Regulator of chromosome condensation 1/beta-lactamase-inhibitor protein II"/>
    <property type="match status" value="1"/>
</dbReference>
<sequence>MVMNKAPKTKSKAPARKAAATTKKTKLAVKETNGHNDSEEPQDSIETPSDEVSEEKTMTNGKPTVMKSTKASKPAPKAAATRKRKTSDEKEKKEEEEEEVEEPKPVAGPSKSKLDSTSKEASTSAVKRTLSIKTKAKKQKVVLDIPPVRSIAGKVFVMGENDVGQLGIEGVERKKRPAMLDLPYEFVDIAAGGMHSVCLTENGEVITFGCNDEGALGRITAEDDSLEFKPIKVSIPEKVVQISAGDSHSAALAESGHVYLWGNFRSKDGPMGLTVDHTKQLTPIRILSDVTVVKISSGTEHLACLSNDGLVYTLGCGENGQLGRIGMRNLNSGGRSGLASFLNPAQVYIGNRNVPIVDVWTGSYNTFLKAQTTGTIYAFGLNNFQQLGFPKQNEADNVVFAPKHVRAFSNNTWLRITGGQHHSLALDNNGLVYSLGRGEYGRLGLGDRTEELSVPTVIPTLQDKNSLEISCGNCVSFSITEEGTVFSWGMGDNHQLGHGSEDDCHIPEAIKGNFLDSWKALKVSGGGQHTLILAVPKENPKTDKKK</sequence>
<feature type="repeat" description="RCC1" evidence="3">
    <location>
        <begin position="256"/>
        <end position="308"/>
    </location>
</feature>
<feature type="compositionally biased region" description="Acidic residues" evidence="4">
    <location>
        <begin position="39"/>
        <end position="53"/>
    </location>
</feature>
<reference evidence="6 7" key="1">
    <citation type="journal article" date="2022" name="Nat. Ecol. Evol.">
        <title>A masculinizing supergene underlies an exaggerated male reproductive morph in a spider.</title>
        <authorList>
            <person name="Hendrickx F."/>
            <person name="De Corte Z."/>
            <person name="Sonet G."/>
            <person name="Van Belleghem S.M."/>
            <person name="Kostlbacher S."/>
            <person name="Vangestel C."/>
        </authorList>
    </citation>
    <scope>NUCLEOTIDE SEQUENCE [LARGE SCALE GENOMIC DNA]</scope>
    <source>
        <strain evidence="6">W744_W776</strain>
    </source>
</reference>
<proteinExistence type="predicted"/>
<name>A0AAV6U818_9ARAC</name>
<dbReference type="AlphaFoldDB" id="A0AAV6U818"/>